<dbReference type="KEGG" id="pseo:OM33_09975"/>
<dbReference type="Pfam" id="PF10531">
    <property type="entry name" value="SLBB"/>
    <property type="match status" value="1"/>
</dbReference>
<dbReference type="EMBL" id="CP009888">
    <property type="protein sequence ID" value="AIY65439.1"/>
    <property type="molecule type" value="Genomic_DNA"/>
</dbReference>
<sequence length="172" mass="19131">MFRLFSLALILVFILPIHAAQDEYILGPGDKIVIKVHGQDDLTVESFLGNNGVINYPFLGEIKVTGLTISQIENLVSRGLKGDYLINPSVYAQVLEYRPFYIHGEVKEPGAYPYNPGMSVNQAIALAGGLTERASEEKIYLYKEGNNKNFITAELDTKVSAGDTIKIEQRFF</sequence>
<evidence type="ECO:0000313" key="5">
    <source>
        <dbReference type="EMBL" id="AIY65439.1"/>
    </source>
</evidence>
<evidence type="ECO:0000259" key="4">
    <source>
        <dbReference type="Pfam" id="PF10531"/>
    </source>
</evidence>
<reference evidence="5 6" key="1">
    <citation type="submission" date="2014-11" db="EMBL/GenBank/DDBJ databases">
        <title>Complete Genome Sequence of Pseudoalteromonas sp. Strain OCN003 Isolated from Kaneohe Bay, Oahu, Hawaii.</title>
        <authorList>
            <person name="Beurmann S."/>
            <person name="Videau P."/>
            <person name="Ushijima B."/>
            <person name="Smith A.M."/>
            <person name="Aeby G.S."/>
            <person name="Callahan S.M."/>
            <person name="Belcaid M."/>
        </authorList>
    </citation>
    <scope>NUCLEOTIDE SEQUENCE [LARGE SCALE GENOMIC DNA]</scope>
    <source>
        <strain evidence="5 6">OCN003</strain>
    </source>
</reference>
<gene>
    <name evidence="5" type="ORF">OM33_09975</name>
</gene>
<accession>A0A0A7EFQ1</accession>
<dbReference type="PANTHER" id="PTHR33619">
    <property type="entry name" value="POLYSACCHARIDE EXPORT PROTEIN GFCE-RELATED"/>
    <property type="match status" value="1"/>
</dbReference>
<evidence type="ECO:0000313" key="6">
    <source>
        <dbReference type="Proteomes" id="UP000030341"/>
    </source>
</evidence>
<dbReference type="InterPro" id="IPR049712">
    <property type="entry name" value="Poly_export"/>
</dbReference>
<feature type="domain" description="Soluble ligand binding" evidence="4">
    <location>
        <begin position="100"/>
        <end position="144"/>
    </location>
</feature>
<dbReference type="SUPFAM" id="SSF142984">
    <property type="entry name" value="Nqo1 middle domain-like"/>
    <property type="match status" value="1"/>
</dbReference>
<dbReference type="InterPro" id="IPR019554">
    <property type="entry name" value="Soluble_ligand-bd"/>
</dbReference>
<dbReference type="OrthoDB" id="9808948at2"/>
<dbReference type="GO" id="GO:0015159">
    <property type="term" value="F:polysaccharide transmembrane transporter activity"/>
    <property type="evidence" value="ECO:0007669"/>
    <property type="project" value="InterPro"/>
</dbReference>
<name>A0A0A7EFQ1_9GAMM</name>
<dbReference type="Gene3D" id="3.10.560.10">
    <property type="entry name" value="Outer membrane lipoprotein wza domain like"/>
    <property type="match status" value="1"/>
</dbReference>
<evidence type="ECO:0000256" key="2">
    <source>
        <dbReference type="SAM" id="SignalP"/>
    </source>
</evidence>
<dbReference type="Proteomes" id="UP000030341">
    <property type="component" value="Chromosome 1"/>
</dbReference>
<dbReference type="STRING" id="1348114.OM33_09975"/>
<dbReference type="AlphaFoldDB" id="A0A0A7EFQ1"/>
<dbReference type="PANTHER" id="PTHR33619:SF3">
    <property type="entry name" value="POLYSACCHARIDE EXPORT PROTEIN GFCE-RELATED"/>
    <property type="match status" value="1"/>
</dbReference>
<dbReference type="HOGENOM" id="CLU_038343_5_3_6"/>
<dbReference type="RefSeq" id="WP_038641324.1">
    <property type="nucleotide sequence ID" value="NZ_CP009888.1"/>
</dbReference>
<dbReference type="eggNOG" id="COG1596">
    <property type="taxonomic scope" value="Bacteria"/>
</dbReference>
<keyword evidence="6" id="KW-1185">Reference proteome</keyword>
<evidence type="ECO:0000256" key="1">
    <source>
        <dbReference type="ARBA" id="ARBA00022729"/>
    </source>
</evidence>
<proteinExistence type="predicted"/>
<dbReference type="InterPro" id="IPR003715">
    <property type="entry name" value="Poly_export_N"/>
</dbReference>
<dbReference type="Pfam" id="PF02563">
    <property type="entry name" value="Poly_export"/>
    <property type="match status" value="1"/>
</dbReference>
<evidence type="ECO:0000259" key="3">
    <source>
        <dbReference type="Pfam" id="PF02563"/>
    </source>
</evidence>
<keyword evidence="1 2" id="KW-0732">Signal</keyword>
<feature type="domain" description="Polysaccharide export protein N-terminal" evidence="3">
    <location>
        <begin position="19"/>
        <end position="94"/>
    </location>
</feature>
<dbReference type="Gene3D" id="3.30.1950.10">
    <property type="entry name" value="wza like domain"/>
    <property type="match status" value="1"/>
</dbReference>
<organism evidence="5 6">
    <name type="scientific">Pseudoalteromonas piratica</name>
    <dbReference type="NCBI Taxonomy" id="1348114"/>
    <lineage>
        <taxon>Bacteria</taxon>
        <taxon>Pseudomonadati</taxon>
        <taxon>Pseudomonadota</taxon>
        <taxon>Gammaproteobacteria</taxon>
        <taxon>Alteromonadales</taxon>
        <taxon>Pseudoalteromonadaceae</taxon>
        <taxon>Pseudoalteromonas</taxon>
    </lineage>
</organism>
<feature type="chain" id="PRO_5002026890" evidence="2">
    <location>
        <begin position="20"/>
        <end position="172"/>
    </location>
</feature>
<protein>
    <submittedName>
        <fullName evidence="5">Capsular biosynthesis protein</fullName>
    </submittedName>
</protein>
<feature type="signal peptide" evidence="2">
    <location>
        <begin position="1"/>
        <end position="19"/>
    </location>
</feature>